<protein>
    <submittedName>
        <fullName evidence="2">OmpA/MotB domain protein</fullName>
    </submittedName>
</protein>
<organism evidence="2 3">
    <name type="scientific">Flavobacterium beibuense</name>
    <dbReference type="NCBI Taxonomy" id="657326"/>
    <lineage>
        <taxon>Bacteria</taxon>
        <taxon>Pseudomonadati</taxon>
        <taxon>Bacteroidota</taxon>
        <taxon>Flavobacteriia</taxon>
        <taxon>Flavobacteriales</taxon>
        <taxon>Flavobacteriaceae</taxon>
        <taxon>Flavobacterium</taxon>
    </lineage>
</organism>
<keyword evidence="1" id="KW-0732">Signal</keyword>
<feature type="chain" id="PRO_5019344138" evidence="1">
    <location>
        <begin position="19"/>
        <end position="446"/>
    </location>
</feature>
<evidence type="ECO:0000256" key="1">
    <source>
        <dbReference type="SAM" id="SignalP"/>
    </source>
</evidence>
<evidence type="ECO:0000313" key="3">
    <source>
        <dbReference type="Proteomes" id="UP000289775"/>
    </source>
</evidence>
<dbReference type="Proteomes" id="UP000289775">
    <property type="component" value="Unassembled WGS sequence"/>
</dbReference>
<name>A0A444WHA1_9FLAO</name>
<dbReference type="RefSeq" id="WP_129749928.1">
    <property type="nucleotide sequence ID" value="NZ_JUIW01000002.1"/>
</dbReference>
<proteinExistence type="predicted"/>
<reference evidence="2 3" key="1">
    <citation type="submission" date="2014-12" db="EMBL/GenBank/DDBJ databases">
        <title>Genome sequence of Flavobacterium beibuense RSKm HC5.</title>
        <authorList>
            <person name="Kim J.F."/>
            <person name="Song J.Y."/>
            <person name="Kwak M.-J."/>
            <person name="Lee S.-W."/>
        </authorList>
    </citation>
    <scope>NUCLEOTIDE SEQUENCE [LARGE SCALE GENOMIC DNA]</scope>
    <source>
        <strain evidence="2 3">RSKm HC5</strain>
    </source>
</reference>
<sequence>MKRTLLLSLGLLATSSYAQEHFSGINTSKRTGILNASVNPAELVNLKNDNEVNVFTFSANVSNNKITFGDLVGGEDLGDLIFTGSEPVNMRADVEILGPSFAMKYEKWAFGVTTGAKIKASLVDIDVNLGDALVNSDINSLLFNQVDINTDYNQRATSTAWGEIGFSAAREIFENDIHKFSGGATFKLIFPGTYANMSVSQLNGTIEYAGPLVGLTDATANINLAYSGALGDSFTDSGNFSEFFAGGLNGFAADLGANYQWKNENGGYKINAGAAVKNIGSMTFKDDNNVNRNYDLNIPQGEYLDLRQFEDVDNIDEVEEILVNSGYATLTESEKDFKIKQPTVLSLYADANVYNNWYVTAYLQQKLSDASDNNRVGSQNIFTVTPRYSTNFFEAYAPFSSNEISGFTAGIGFRIGGFFIGSGSILSAAIGDTTQADGYLGFRFGL</sequence>
<accession>A0A444WHA1</accession>
<feature type="signal peptide" evidence="1">
    <location>
        <begin position="1"/>
        <end position="18"/>
    </location>
</feature>
<keyword evidence="3" id="KW-1185">Reference proteome</keyword>
<dbReference type="OrthoDB" id="9805336at2"/>
<dbReference type="EMBL" id="JUIW01000002">
    <property type="protein sequence ID" value="RYJ45132.1"/>
    <property type="molecule type" value="Genomic_DNA"/>
</dbReference>
<evidence type="ECO:0000313" key="2">
    <source>
        <dbReference type="EMBL" id="RYJ45132.1"/>
    </source>
</evidence>
<dbReference type="AlphaFoldDB" id="A0A444WHA1"/>
<gene>
    <name evidence="2" type="ORF">NU09_0766</name>
</gene>
<comment type="caution">
    <text evidence="2">The sequence shown here is derived from an EMBL/GenBank/DDBJ whole genome shotgun (WGS) entry which is preliminary data.</text>
</comment>